<evidence type="ECO:0000259" key="5">
    <source>
        <dbReference type="PROSITE" id="PS50600"/>
    </source>
</evidence>
<feature type="region of interest" description="Disordered" evidence="4">
    <location>
        <begin position="110"/>
        <end position="228"/>
    </location>
</feature>
<feature type="region of interest" description="Disordered" evidence="4">
    <location>
        <begin position="276"/>
        <end position="304"/>
    </location>
</feature>
<comment type="similarity">
    <text evidence="1">Belongs to the peptidase C48 family.</text>
</comment>
<dbReference type="EMBL" id="KV423974">
    <property type="protein sequence ID" value="KZT56647.1"/>
    <property type="molecule type" value="Genomic_DNA"/>
</dbReference>
<dbReference type="InParanoid" id="A0A165FEX3"/>
<sequence length="613" mass="68727">MEESDRIVRQRTVSWLQDQGHDGRAAGRPTAASTRSPPTPARATVNAPPYRVPTLGPRWSSPPADEGEEEELWENSDVYDRVMGDVDVVYEELGGAVRMDAERVGGRVLYADEEVEEEDEVMEDDHGWPAAPRSRCSSPPWPETAPPSRHSSPPWPPASRSPSPPVSRSPSPPWPERTPAQAPAMELQSAGQPNSTHEAGLQTLYHFDPPVQPAGRVQASGGATSTADTSMANMLSGARPEPVDTAGTRPSSFFFQQHEWDEERVREEVAKLEQSAREERTMTAGRPAARAGQSSHGTVGMGRPRMTGLRTRNVFYGHPAPTHVGQPAGPAVRIHTFNDSSDLFLWISTRPPPPAEEIDLERMPERTLNVGYRRLLVTREMFAILHSRTRLLDDQIIDLFGHLFEEGQPYEWFRYVAPAGLPSVRIISPQALAELPYIPNDPELLAAWFDRHFSHVFPRDQRNIHGKYDRMHSFRRPIWLMPVHDLKQTHWVLCRVDFEAKTMSFFNSVKSTGGSMKYRGWIQDCIDKARGVVGIDIPGWAGWRYVDVDVVQQPNKWDCGLWVIANEHSLVRGYGKAPPHDMAVYKRALFDVLASWPVAENSEVADEGDDMAE</sequence>
<dbReference type="Pfam" id="PF02902">
    <property type="entry name" value="Peptidase_C48"/>
    <property type="match status" value="1"/>
</dbReference>
<feature type="compositionally biased region" description="Low complexity" evidence="4">
    <location>
        <begin position="128"/>
        <end position="138"/>
    </location>
</feature>
<dbReference type="InterPro" id="IPR038765">
    <property type="entry name" value="Papain-like_cys_pep_sf"/>
</dbReference>
<feature type="compositionally biased region" description="Pro residues" evidence="4">
    <location>
        <begin position="153"/>
        <end position="176"/>
    </location>
</feature>
<proteinExistence type="inferred from homology"/>
<evidence type="ECO:0000256" key="1">
    <source>
        <dbReference type="ARBA" id="ARBA00005234"/>
    </source>
</evidence>
<feature type="domain" description="Ubiquitin-like protease family profile" evidence="5">
    <location>
        <begin position="375"/>
        <end position="570"/>
    </location>
</feature>
<evidence type="ECO:0000313" key="7">
    <source>
        <dbReference type="Proteomes" id="UP000076842"/>
    </source>
</evidence>
<dbReference type="PROSITE" id="PS50600">
    <property type="entry name" value="ULP_PROTEASE"/>
    <property type="match status" value="1"/>
</dbReference>
<evidence type="ECO:0000256" key="4">
    <source>
        <dbReference type="SAM" id="MobiDB-lite"/>
    </source>
</evidence>
<dbReference type="GO" id="GO:0008234">
    <property type="term" value="F:cysteine-type peptidase activity"/>
    <property type="evidence" value="ECO:0007669"/>
    <property type="project" value="InterPro"/>
</dbReference>
<feature type="compositionally biased region" description="Acidic residues" evidence="4">
    <location>
        <begin position="111"/>
        <end position="123"/>
    </location>
</feature>
<dbReference type="Proteomes" id="UP000076842">
    <property type="component" value="Unassembled WGS sequence"/>
</dbReference>
<dbReference type="STRING" id="1353952.A0A165FEX3"/>
<keyword evidence="7" id="KW-1185">Reference proteome</keyword>
<feature type="region of interest" description="Disordered" evidence="4">
    <location>
        <begin position="1"/>
        <end position="76"/>
    </location>
</feature>
<dbReference type="InterPro" id="IPR003653">
    <property type="entry name" value="Peptidase_C48_C"/>
</dbReference>
<dbReference type="SUPFAM" id="SSF54001">
    <property type="entry name" value="Cysteine proteinases"/>
    <property type="match status" value="1"/>
</dbReference>
<evidence type="ECO:0000256" key="2">
    <source>
        <dbReference type="ARBA" id="ARBA00022670"/>
    </source>
</evidence>
<evidence type="ECO:0000313" key="6">
    <source>
        <dbReference type="EMBL" id="KZT56647.1"/>
    </source>
</evidence>
<keyword evidence="3" id="KW-0378">Hydrolase</keyword>
<dbReference type="GO" id="GO:0006508">
    <property type="term" value="P:proteolysis"/>
    <property type="evidence" value="ECO:0007669"/>
    <property type="project" value="UniProtKB-KW"/>
</dbReference>
<name>A0A165FEX3_9BASI</name>
<dbReference type="Gene3D" id="3.40.395.10">
    <property type="entry name" value="Adenoviral Proteinase, Chain A"/>
    <property type="match status" value="1"/>
</dbReference>
<protein>
    <recommendedName>
        <fullName evidence="5">Ubiquitin-like protease family profile domain-containing protein</fullName>
    </recommendedName>
</protein>
<gene>
    <name evidence="6" type="ORF">CALCODRAFT_483783</name>
</gene>
<organism evidence="6 7">
    <name type="scientific">Calocera cornea HHB12733</name>
    <dbReference type="NCBI Taxonomy" id="1353952"/>
    <lineage>
        <taxon>Eukaryota</taxon>
        <taxon>Fungi</taxon>
        <taxon>Dikarya</taxon>
        <taxon>Basidiomycota</taxon>
        <taxon>Agaricomycotina</taxon>
        <taxon>Dacrymycetes</taxon>
        <taxon>Dacrymycetales</taxon>
        <taxon>Dacrymycetaceae</taxon>
        <taxon>Calocera</taxon>
    </lineage>
</organism>
<reference evidence="6 7" key="1">
    <citation type="journal article" date="2016" name="Mol. Biol. Evol.">
        <title>Comparative Genomics of Early-Diverging Mushroom-Forming Fungi Provides Insights into the Origins of Lignocellulose Decay Capabilities.</title>
        <authorList>
            <person name="Nagy L.G."/>
            <person name="Riley R."/>
            <person name="Tritt A."/>
            <person name="Adam C."/>
            <person name="Daum C."/>
            <person name="Floudas D."/>
            <person name="Sun H."/>
            <person name="Yadav J.S."/>
            <person name="Pangilinan J."/>
            <person name="Larsson K.H."/>
            <person name="Matsuura K."/>
            <person name="Barry K."/>
            <person name="Labutti K."/>
            <person name="Kuo R."/>
            <person name="Ohm R.A."/>
            <person name="Bhattacharya S.S."/>
            <person name="Shirouzu T."/>
            <person name="Yoshinaga Y."/>
            <person name="Martin F.M."/>
            <person name="Grigoriev I.V."/>
            <person name="Hibbett D.S."/>
        </authorList>
    </citation>
    <scope>NUCLEOTIDE SEQUENCE [LARGE SCALE GENOMIC DNA]</scope>
    <source>
        <strain evidence="6 7">HHB12733</strain>
    </source>
</reference>
<evidence type="ECO:0000256" key="3">
    <source>
        <dbReference type="ARBA" id="ARBA00022801"/>
    </source>
</evidence>
<feature type="compositionally biased region" description="Acidic residues" evidence="4">
    <location>
        <begin position="65"/>
        <end position="74"/>
    </location>
</feature>
<dbReference type="AlphaFoldDB" id="A0A165FEX3"/>
<dbReference type="GO" id="GO:0019783">
    <property type="term" value="F:ubiquitin-like protein peptidase activity"/>
    <property type="evidence" value="ECO:0007669"/>
    <property type="project" value="UniProtKB-ARBA"/>
</dbReference>
<accession>A0A165FEX3</accession>
<keyword evidence="2" id="KW-0645">Protease</keyword>
<dbReference type="OrthoDB" id="1939479at2759"/>
<feature type="compositionally biased region" description="Low complexity" evidence="4">
    <location>
        <begin position="28"/>
        <end position="44"/>
    </location>
</feature>